<organism evidence="1 2">
    <name type="scientific">Bacillus badius</name>
    <dbReference type="NCBI Taxonomy" id="1455"/>
    <lineage>
        <taxon>Bacteria</taxon>
        <taxon>Bacillati</taxon>
        <taxon>Bacillota</taxon>
        <taxon>Bacilli</taxon>
        <taxon>Bacillales</taxon>
        <taxon>Bacillaceae</taxon>
        <taxon>Pseudobacillus</taxon>
    </lineage>
</organism>
<comment type="caution">
    <text evidence="1">The sequence shown here is derived from an EMBL/GenBank/DDBJ whole genome shotgun (WGS) entry which is preliminary data.</text>
</comment>
<dbReference type="EMBL" id="JXLP01000011">
    <property type="protein sequence ID" value="KIL77956.1"/>
    <property type="molecule type" value="Genomic_DNA"/>
</dbReference>
<evidence type="ECO:0000313" key="2">
    <source>
        <dbReference type="Proteomes" id="UP000031982"/>
    </source>
</evidence>
<dbReference type="RefSeq" id="WP_156136607.1">
    <property type="nucleotide sequence ID" value="NZ_JARTHD010000017.1"/>
</dbReference>
<gene>
    <name evidence="1" type="ORF">SD77_0935</name>
</gene>
<name>A0ABR5AU97_BACBA</name>
<evidence type="ECO:0008006" key="3">
    <source>
        <dbReference type="Google" id="ProtNLM"/>
    </source>
</evidence>
<dbReference type="Proteomes" id="UP000031982">
    <property type="component" value="Unassembled WGS sequence"/>
</dbReference>
<reference evidence="1 2" key="1">
    <citation type="submission" date="2015-01" db="EMBL/GenBank/DDBJ databases">
        <title>Genome Assembly of Bacillus badius MTCC 1458.</title>
        <authorList>
            <person name="Verma A."/>
            <person name="Khatri I."/>
            <person name="Mual P."/>
            <person name="Subramanian S."/>
            <person name="Krishnamurthi S."/>
        </authorList>
    </citation>
    <scope>NUCLEOTIDE SEQUENCE [LARGE SCALE GENOMIC DNA]</scope>
    <source>
        <strain evidence="1 2">MTCC 1458</strain>
    </source>
</reference>
<accession>A0ABR5AU97</accession>
<evidence type="ECO:0000313" key="1">
    <source>
        <dbReference type="EMBL" id="KIL77956.1"/>
    </source>
</evidence>
<protein>
    <recommendedName>
        <fullName evidence="3">Mobile element protein</fullName>
    </recommendedName>
</protein>
<sequence>MKIRSFTMTDYIPLNAVKLKNVRGAVQKLERQEKMGTNDDCHGKLDG</sequence>
<proteinExistence type="predicted"/>
<keyword evidence="2" id="KW-1185">Reference proteome</keyword>